<evidence type="ECO:0000313" key="5">
    <source>
        <dbReference type="EMBL" id="SFF78856.1"/>
    </source>
</evidence>
<dbReference type="PROSITE" id="PS01081">
    <property type="entry name" value="HTH_TETR_1"/>
    <property type="match status" value="1"/>
</dbReference>
<dbReference type="SUPFAM" id="SSF46689">
    <property type="entry name" value="Homeodomain-like"/>
    <property type="match status" value="1"/>
</dbReference>
<feature type="domain" description="HTH tetR-type" evidence="4">
    <location>
        <begin position="1"/>
        <end position="59"/>
    </location>
</feature>
<organism evidence="5 6">
    <name type="scientific">Halobacillus alkaliphilus</name>
    <dbReference type="NCBI Taxonomy" id="396056"/>
    <lineage>
        <taxon>Bacteria</taxon>
        <taxon>Bacillati</taxon>
        <taxon>Bacillota</taxon>
        <taxon>Bacilli</taxon>
        <taxon>Bacillales</taxon>
        <taxon>Bacillaceae</taxon>
        <taxon>Halobacillus</taxon>
    </lineage>
</organism>
<dbReference type="Gene3D" id="1.10.10.60">
    <property type="entry name" value="Homeodomain-like"/>
    <property type="match status" value="1"/>
</dbReference>
<keyword evidence="2 3" id="KW-0238">DNA-binding</keyword>
<dbReference type="PROSITE" id="PS50977">
    <property type="entry name" value="HTH_TETR_2"/>
    <property type="match status" value="1"/>
</dbReference>
<dbReference type="GO" id="GO:0003677">
    <property type="term" value="F:DNA binding"/>
    <property type="evidence" value="ECO:0007669"/>
    <property type="project" value="UniProtKB-UniRule"/>
</dbReference>
<dbReference type="RefSeq" id="WP_089751479.1">
    <property type="nucleotide sequence ID" value="NZ_FOOG01000009.1"/>
</dbReference>
<dbReference type="Proteomes" id="UP000198897">
    <property type="component" value="Unassembled WGS sequence"/>
</dbReference>
<name>A0A1I2LP95_9BACI</name>
<gene>
    <name evidence="5" type="ORF">SAMN05216353_10933</name>
</gene>
<keyword evidence="1" id="KW-0678">Repressor</keyword>
<keyword evidence="6" id="KW-1185">Reference proteome</keyword>
<dbReference type="InterPro" id="IPR023772">
    <property type="entry name" value="DNA-bd_HTH_TetR-type_CS"/>
</dbReference>
<dbReference type="EMBL" id="FOOG01000009">
    <property type="protein sequence ID" value="SFF78856.1"/>
    <property type="molecule type" value="Genomic_DNA"/>
</dbReference>
<dbReference type="InterPro" id="IPR036271">
    <property type="entry name" value="Tet_transcr_reg_TetR-rel_C_sf"/>
</dbReference>
<dbReference type="InterPro" id="IPR001647">
    <property type="entry name" value="HTH_TetR"/>
</dbReference>
<dbReference type="OrthoDB" id="9814200at2"/>
<evidence type="ECO:0000313" key="6">
    <source>
        <dbReference type="Proteomes" id="UP000198897"/>
    </source>
</evidence>
<dbReference type="PANTHER" id="PTHR43479:SF11">
    <property type="entry name" value="ACREF_ENVCD OPERON REPRESSOR-RELATED"/>
    <property type="match status" value="1"/>
</dbReference>
<dbReference type="Gene3D" id="1.10.357.10">
    <property type="entry name" value="Tetracycline Repressor, domain 2"/>
    <property type="match status" value="1"/>
</dbReference>
<dbReference type="PANTHER" id="PTHR43479">
    <property type="entry name" value="ACREF/ENVCD OPERON REPRESSOR-RELATED"/>
    <property type="match status" value="1"/>
</dbReference>
<accession>A0A1I2LP95</accession>
<dbReference type="PRINTS" id="PR00455">
    <property type="entry name" value="HTHTETR"/>
</dbReference>
<feature type="DNA-binding region" description="H-T-H motif" evidence="3">
    <location>
        <begin position="22"/>
        <end position="41"/>
    </location>
</feature>
<sequence>MKQKMIDVSIHLFDKKGFTETSIQEIVDELGVTKGTFYYYFTNKQELLTTIHLNFIEFLLKKQEEILQDEAKDSREKLRAMIYMVLQSINERKKSARIFFREMRNLGPKYLEQNVEKRDQFRKNLQQLVEEGIHKGEFQEDLHADMVTRGILGMTNWSYYWYNPEGDVSAEELTDIYVEILLNGINKSD</sequence>
<evidence type="ECO:0000256" key="2">
    <source>
        <dbReference type="ARBA" id="ARBA00023125"/>
    </source>
</evidence>
<proteinExistence type="predicted"/>
<dbReference type="InterPro" id="IPR041490">
    <property type="entry name" value="KstR2_TetR_C"/>
</dbReference>
<dbReference type="SUPFAM" id="SSF48498">
    <property type="entry name" value="Tetracyclin repressor-like, C-terminal domain"/>
    <property type="match status" value="1"/>
</dbReference>
<reference evidence="6" key="1">
    <citation type="submission" date="2016-10" db="EMBL/GenBank/DDBJ databases">
        <authorList>
            <person name="Varghese N."/>
            <person name="Submissions S."/>
        </authorList>
    </citation>
    <scope>NUCLEOTIDE SEQUENCE [LARGE SCALE GENOMIC DNA]</scope>
    <source>
        <strain evidence="6">FP5</strain>
    </source>
</reference>
<dbReference type="InterPro" id="IPR009057">
    <property type="entry name" value="Homeodomain-like_sf"/>
</dbReference>
<evidence type="ECO:0000256" key="1">
    <source>
        <dbReference type="ARBA" id="ARBA00022491"/>
    </source>
</evidence>
<dbReference type="Pfam" id="PF17932">
    <property type="entry name" value="TetR_C_24"/>
    <property type="match status" value="1"/>
</dbReference>
<dbReference type="Pfam" id="PF00440">
    <property type="entry name" value="TetR_N"/>
    <property type="match status" value="1"/>
</dbReference>
<protein>
    <submittedName>
        <fullName evidence="5">Transcriptional regulator, TetR family</fullName>
    </submittedName>
</protein>
<evidence type="ECO:0000256" key="3">
    <source>
        <dbReference type="PROSITE-ProRule" id="PRU00335"/>
    </source>
</evidence>
<dbReference type="InterPro" id="IPR050624">
    <property type="entry name" value="HTH-type_Tx_Regulator"/>
</dbReference>
<evidence type="ECO:0000259" key="4">
    <source>
        <dbReference type="PROSITE" id="PS50977"/>
    </source>
</evidence>
<dbReference type="AlphaFoldDB" id="A0A1I2LP95"/>